<feature type="binding site" evidence="19">
    <location>
        <begin position="40"/>
        <end position="42"/>
    </location>
    <ligand>
        <name>GTP</name>
        <dbReference type="ChEBI" id="CHEBI:37565"/>
    </ligand>
</feature>
<dbReference type="OrthoDB" id="9788370at2"/>
<keyword evidence="15 19" id="KW-0342">GTP-binding</keyword>
<reference evidence="20 21" key="1">
    <citation type="submission" date="2006-10" db="EMBL/GenBank/DDBJ databases">
        <title>Complete sequence of Syntrophobacter fumaroxidans MPOB.</title>
        <authorList>
            <consortium name="US DOE Joint Genome Institute"/>
            <person name="Copeland A."/>
            <person name="Lucas S."/>
            <person name="Lapidus A."/>
            <person name="Barry K."/>
            <person name="Detter J.C."/>
            <person name="Glavina del Rio T."/>
            <person name="Hammon N."/>
            <person name="Israni S."/>
            <person name="Pitluck S."/>
            <person name="Goltsman E.G."/>
            <person name="Martinez M."/>
            <person name="Schmutz J."/>
            <person name="Larimer F."/>
            <person name="Land M."/>
            <person name="Hauser L."/>
            <person name="Kyrpides N."/>
            <person name="Kim E."/>
            <person name="Boone D.R."/>
            <person name="Brockman F."/>
            <person name="Culley D."/>
            <person name="Ferry J."/>
            <person name="Gunsalus R."/>
            <person name="McInerney M.J."/>
            <person name="Morrison M."/>
            <person name="Plugge C."/>
            <person name="Rohlin L."/>
            <person name="Scholten J."/>
            <person name="Sieber J."/>
            <person name="Stams A.J.M."/>
            <person name="Worm P."/>
            <person name="Henstra A.M."/>
            <person name="Richardson P."/>
        </authorList>
    </citation>
    <scope>NUCLEOTIDE SEQUENCE [LARGE SCALE GENOMIC DNA]</scope>
    <source>
        <strain evidence="21">DSM 10017 / MPOB</strain>
    </source>
</reference>
<evidence type="ECO:0000256" key="12">
    <source>
        <dbReference type="ARBA" id="ARBA00022741"/>
    </source>
</evidence>
<gene>
    <name evidence="20" type="ordered locus">Sfum_2608</name>
</gene>
<dbReference type="Proteomes" id="UP000001784">
    <property type="component" value="Chromosome"/>
</dbReference>
<keyword evidence="11 20" id="KW-0808">Transferase</keyword>
<evidence type="ECO:0000256" key="10">
    <source>
        <dbReference type="ARBA" id="ARBA00022573"/>
    </source>
</evidence>
<dbReference type="SUPFAM" id="SSF52540">
    <property type="entry name" value="P-loop containing nucleoside triphosphate hydrolases"/>
    <property type="match status" value="1"/>
</dbReference>
<feature type="active site" description="GMP-histidine intermediate" evidence="18">
    <location>
        <position position="56"/>
    </location>
</feature>
<keyword evidence="14" id="KW-0067">ATP-binding</keyword>
<protein>
    <recommendedName>
        <fullName evidence="16">Adenosylcobinamide kinase</fullName>
        <ecNumber evidence="8">2.7.1.156</ecNumber>
        <ecNumber evidence="9">2.7.7.62</ecNumber>
    </recommendedName>
    <alternativeName>
        <fullName evidence="17">Adenosylcobinamide-phosphate guanylyltransferase</fullName>
    </alternativeName>
</protein>
<evidence type="ECO:0000256" key="8">
    <source>
        <dbReference type="ARBA" id="ARBA00012016"/>
    </source>
</evidence>
<dbReference type="FunCoup" id="A0LLI4">
    <property type="interactions" value="191"/>
</dbReference>
<keyword evidence="10" id="KW-0169">Cobalamin biosynthesis</keyword>
<dbReference type="CDD" id="cd00544">
    <property type="entry name" value="CobU"/>
    <property type="match status" value="1"/>
</dbReference>
<evidence type="ECO:0000256" key="17">
    <source>
        <dbReference type="ARBA" id="ARBA00030571"/>
    </source>
</evidence>
<evidence type="ECO:0000313" key="20">
    <source>
        <dbReference type="EMBL" id="ABK18286.1"/>
    </source>
</evidence>
<evidence type="ECO:0000256" key="11">
    <source>
        <dbReference type="ARBA" id="ARBA00022679"/>
    </source>
</evidence>
<sequence>MNAHSLRPSPHLVLGGARSGKSFYAESQIAGFASPYVYVATARVLDAEMSERVGKHRERRGPAWETIECPCDLTATLKLLRERNRPVLVDCLTLWLTNLILGSSQEASEQSIEELCEFLRGANYPLVLVANEVGFGIVPDNPLARRFRDLAGLANQRVAAECAAVTLVVAGIPLPLKG</sequence>
<dbReference type="GO" id="GO:0043752">
    <property type="term" value="F:adenosylcobinamide kinase activity"/>
    <property type="evidence" value="ECO:0007669"/>
    <property type="project" value="UniProtKB-EC"/>
</dbReference>
<dbReference type="EC" id="2.7.1.156" evidence="8"/>
<keyword evidence="12 19" id="KW-0547">Nucleotide-binding</keyword>
<evidence type="ECO:0000256" key="7">
    <source>
        <dbReference type="ARBA" id="ARBA00007490"/>
    </source>
</evidence>
<feature type="binding site" evidence="19">
    <location>
        <begin position="15"/>
        <end position="22"/>
    </location>
    <ligand>
        <name>GTP</name>
        <dbReference type="ChEBI" id="CHEBI:37565"/>
    </ligand>
</feature>
<comment type="pathway">
    <text evidence="6">Cofactor biosynthesis; adenosylcobalamin biosynthesis; adenosylcobalamin from cob(II)yrinate a,c-diamide: step 5/7.</text>
</comment>
<proteinExistence type="inferred from homology"/>
<dbReference type="GO" id="GO:0005524">
    <property type="term" value="F:ATP binding"/>
    <property type="evidence" value="ECO:0007669"/>
    <property type="project" value="UniProtKB-KW"/>
</dbReference>
<dbReference type="EC" id="2.7.7.62" evidence="9"/>
<evidence type="ECO:0000256" key="5">
    <source>
        <dbReference type="ARBA" id="ARBA00004692"/>
    </source>
</evidence>
<dbReference type="InterPro" id="IPR003203">
    <property type="entry name" value="CobU/CobP"/>
</dbReference>
<dbReference type="RefSeq" id="WP_011699453.1">
    <property type="nucleotide sequence ID" value="NC_008554.1"/>
</dbReference>
<dbReference type="PIRSF" id="PIRSF006135">
    <property type="entry name" value="CobU"/>
    <property type="match status" value="1"/>
</dbReference>
<evidence type="ECO:0000256" key="9">
    <source>
        <dbReference type="ARBA" id="ARBA00012523"/>
    </source>
</evidence>
<evidence type="ECO:0000256" key="2">
    <source>
        <dbReference type="ARBA" id="ARBA00000711"/>
    </source>
</evidence>
<comment type="catalytic activity">
    <reaction evidence="2">
        <text>adenosylcob(III)inamide phosphate + GTP + H(+) = adenosylcob(III)inamide-GDP + diphosphate</text>
        <dbReference type="Rhea" id="RHEA:22712"/>
        <dbReference type="ChEBI" id="CHEBI:15378"/>
        <dbReference type="ChEBI" id="CHEBI:33019"/>
        <dbReference type="ChEBI" id="CHEBI:37565"/>
        <dbReference type="ChEBI" id="CHEBI:58502"/>
        <dbReference type="ChEBI" id="CHEBI:60487"/>
        <dbReference type="EC" id="2.7.7.62"/>
    </reaction>
</comment>
<feature type="binding site" evidence="19">
    <location>
        <position position="68"/>
    </location>
    <ligand>
        <name>GTP</name>
        <dbReference type="ChEBI" id="CHEBI:37565"/>
    </ligand>
</feature>
<evidence type="ECO:0000256" key="14">
    <source>
        <dbReference type="ARBA" id="ARBA00022840"/>
    </source>
</evidence>
<dbReference type="GO" id="GO:0008820">
    <property type="term" value="F:cobinamide phosphate guanylyltransferase activity"/>
    <property type="evidence" value="ECO:0007669"/>
    <property type="project" value="UniProtKB-EC"/>
</dbReference>
<evidence type="ECO:0000256" key="19">
    <source>
        <dbReference type="PIRSR" id="PIRSR006135-2"/>
    </source>
</evidence>
<comment type="pathway">
    <text evidence="5">Cofactor biosynthesis; adenosylcobalamin biosynthesis; adenosylcobalamin from cob(II)yrinate a,c-diamide: step 6/7.</text>
</comment>
<evidence type="ECO:0000256" key="6">
    <source>
        <dbReference type="ARBA" id="ARBA00005159"/>
    </source>
</evidence>
<evidence type="ECO:0000256" key="1">
    <source>
        <dbReference type="ARBA" id="ARBA00000312"/>
    </source>
</evidence>
<evidence type="ECO:0000256" key="4">
    <source>
        <dbReference type="ARBA" id="ARBA00003889"/>
    </source>
</evidence>
<dbReference type="InParanoid" id="A0LLI4"/>
<comment type="catalytic activity">
    <reaction evidence="3">
        <text>adenosylcob(III)inamide + GTP = adenosylcob(III)inamide phosphate + GDP + H(+)</text>
        <dbReference type="Rhea" id="RHEA:15765"/>
        <dbReference type="ChEBI" id="CHEBI:2480"/>
        <dbReference type="ChEBI" id="CHEBI:15378"/>
        <dbReference type="ChEBI" id="CHEBI:37565"/>
        <dbReference type="ChEBI" id="CHEBI:58189"/>
        <dbReference type="ChEBI" id="CHEBI:58502"/>
        <dbReference type="EC" id="2.7.1.156"/>
    </reaction>
</comment>
<keyword evidence="13 20" id="KW-0418">Kinase</keyword>
<comment type="similarity">
    <text evidence="7">Belongs to the CobU/CobP family.</text>
</comment>
<evidence type="ECO:0000256" key="15">
    <source>
        <dbReference type="ARBA" id="ARBA00023134"/>
    </source>
</evidence>
<name>A0LLI4_SYNFM</name>
<organism evidence="20 21">
    <name type="scientific">Syntrophobacter fumaroxidans (strain DSM 10017 / MPOB)</name>
    <dbReference type="NCBI Taxonomy" id="335543"/>
    <lineage>
        <taxon>Bacteria</taxon>
        <taxon>Pseudomonadati</taxon>
        <taxon>Thermodesulfobacteriota</taxon>
        <taxon>Syntrophobacteria</taxon>
        <taxon>Syntrophobacterales</taxon>
        <taxon>Syntrophobacteraceae</taxon>
        <taxon>Syntrophobacter</taxon>
    </lineage>
</organism>
<dbReference type="GO" id="GO:0005525">
    <property type="term" value="F:GTP binding"/>
    <property type="evidence" value="ECO:0007669"/>
    <property type="project" value="UniProtKB-KW"/>
</dbReference>
<dbReference type="AlphaFoldDB" id="A0LLI4"/>
<dbReference type="Gene3D" id="3.40.50.300">
    <property type="entry name" value="P-loop containing nucleotide triphosphate hydrolases"/>
    <property type="match status" value="1"/>
</dbReference>
<evidence type="ECO:0000256" key="13">
    <source>
        <dbReference type="ARBA" id="ARBA00022777"/>
    </source>
</evidence>
<feature type="binding site" evidence="19">
    <location>
        <begin position="57"/>
        <end position="60"/>
    </location>
    <ligand>
        <name>GTP</name>
        <dbReference type="ChEBI" id="CHEBI:37565"/>
    </ligand>
</feature>
<comment type="catalytic activity">
    <reaction evidence="1">
        <text>adenosylcob(III)inamide + ATP = adenosylcob(III)inamide phosphate + ADP + H(+)</text>
        <dbReference type="Rhea" id="RHEA:15769"/>
        <dbReference type="ChEBI" id="CHEBI:2480"/>
        <dbReference type="ChEBI" id="CHEBI:15378"/>
        <dbReference type="ChEBI" id="CHEBI:30616"/>
        <dbReference type="ChEBI" id="CHEBI:58502"/>
        <dbReference type="ChEBI" id="CHEBI:456216"/>
        <dbReference type="EC" id="2.7.1.156"/>
    </reaction>
</comment>
<dbReference type="NCBIfam" id="NF004469">
    <property type="entry name" value="PRK05800.1"/>
    <property type="match status" value="1"/>
</dbReference>
<dbReference type="STRING" id="335543.Sfum_2608"/>
<dbReference type="EMBL" id="CP000478">
    <property type="protein sequence ID" value="ABK18286.1"/>
    <property type="molecule type" value="Genomic_DNA"/>
</dbReference>
<dbReference type="UniPathway" id="UPA00148">
    <property type="reaction ID" value="UER00236"/>
</dbReference>
<feature type="binding site" evidence="19">
    <location>
        <position position="90"/>
    </location>
    <ligand>
        <name>GTP</name>
        <dbReference type="ChEBI" id="CHEBI:37565"/>
    </ligand>
</feature>
<accession>A0LLI4</accession>
<evidence type="ECO:0000256" key="16">
    <source>
        <dbReference type="ARBA" id="ARBA00029570"/>
    </source>
</evidence>
<dbReference type="eggNOG" id="COG2087">
    <property type="taxonomic scope" value="Bacteria"/>
</dbReference>
<keyword evidence="21" id="KW-1185">Reference proteome</keyword>
<dbReference type="PANTHER" id="PTHR34848:SF1">
    <property type="entry name" value="BIFUNCTIONAL ADENOSYLCOBALAMIN BIOSYNTHESIS PROTEIN COBU"/>
    <property type="match status" value="1"/>
</dbReference>
<dbReference type="KEGG" id="sfu:Sfum_2608"/>
<dbReference type="GO" id="GO:0009236">
    <property type="term" value="P:cobalamin biosynthetic process"/>
    <property type="evidence" value="ECO:0007669"/>
    <property type="project" value="UniProtKB-UniPathway"/>
</dbReference>
<dbReference type="InterPro" id="IPR027417">
    <property type="entry name" value="P-loop_NTPase"/>
</dbReference>
<evidence type="ECO:0000256" key="3">
    <source>
        <dbReference type="ARBA" id="ARBA00001522"/>
    </source>
</evidence>
<evidence type="ECO:0000256" key="18">
    <source>
        <dbReference type="PIRSR" id="PIRSR006135-1"/>
    </source>
</evidence>
<dbReference type="Pfam" id="PF02283">
    <property type="entry name" value="CobU"/>
    <property type="match status" value="1"/>
</dbReference>
<comment type="function">
    <text evidence="4">Catalyzes ATP-dependent phosphorylation of adenosylcobinamide and addition of GMP to adenosylcobinamide phosphate.</text>
</comment>
<evidence type="ECO:0000313" key="21">
    <source>
        <dbReference type="Proteomes" id="UP000001784"/>
    </source>
</evidence>
<dbReference type="HOGENOM" id="CLU_094161_0_1_7"/>
<dbReference type="PANTHER" id="PTHR34848">
    <property type="match status" value="1"/>
</dbReference>